<feature type="signal peptide" evidence="3">
    <location>
        <begin position="1"/>
        <end position="22"/>
    </location>
</feature>
<dbReference type="PATRIC" id="fig|317.174.peg.2806"/>
<evidence type="ECO:0000256" key="2">
    <source>
        <dbReference type="SAM" id="Phobius"/>
    </source>
</evidence>
<evidence type="ECO:0000313" key="4">
    <source>
        <dbReference type="EMBL" id="KFE51057.1"/>
    </source>
</evidence>
<accession>A0A085V6J4</accession>
<feature type="transmembrane region" description="Helical" evidence="2">
    <location>
        <begin position="107"/>
        <end position="128"/>
    </location>
</feature>
<name>A0A085V6J4_PSESX</name>
<dbReference type="Proteomes" id="UP000028643">
    <property type="component" value="Unassembled WGS sequence"/>
</dbReference>
<proteinExistence type="predicted"/>
<dbReference type="GO" id="GO:0003743">
    <property type="term" value="F:translation initiation factor activity"/>
    <property type="evidence" value="ECO:0007669"/>
    <property type="project" value="UniProtKB-KW"/>
</dbReference>
<evidence type="ECO:0000256" key="1">
    <source>
        <dbReference type="SAM" id="Coils"/>
    </source>
</evidence>
<dbReference type="EMBL" id="JPQT01000106">
    <property type="protein sequence ID" value="KFE51057.1"/>
    <property type="molecule type" value="Genomic_DNA"/>
</dbReference>
<reference evidence="4 5" key="1">
    <citation type="submission" date="2014-07" db="EMBL/GenBank/DDBJ databases">
        <title>Draft Genome Sequences of Environmental Pseudomonas syringae strains.</title>
        <authorList>
            <person name="Baltrus D.A."/>
            <person name="Berge O."/>
            <person name="Morris C."/>
        </authorList>
    </citation>
    <scope>NUCLEOTIDE SEQUENCE [LARGE SCALE GENOMIC DNA]</scope>
    <source>
        <strain evidence="4 5">CEB003</strain>
    </source>
</reference>
<keyword evidence="2" id="KW-1133">Transmembrane helix</keyword>
<keyword evidence="4" id="KW-0396">Initiation factor</keyword>
<organism evidence="4 5">
    <name type="scientific">Pseudomonas syringae</name>
    <dbReference type="NCBI Taxonomy" id="317"/>
    <lineage>
        <taxon>Bacteria</taxon>
        <taxon>Pseudomonadati</taxon>
        <taxon>Pseudomonadota</taxon>
        <taxon>Gammaproteobacteria</taxon>
        <taxon>Pseudomonadales</taxon>
        <taxon>Pseudomonadaceae</taxon>
        <taxon>Pseudomonas</taxon>
    </lineage>
</organism>
<keyword evidence="1" id="KW-0175">Coiled coil</keyword>
<keyword evidence="3" id="KW-0732">Signal</keyword>
<feature type="coiled-coil region" evidence="1">
    <location>
        <begin position="42"/>
        <end position="95"/>
    </location>
</feature>
<evidence type="ECO:0000256" key="3">
    <source>
        <dbReference type="SAM" id="SignalP"/>
    </source>
</evidence>
<keyword evidence="2" id="KW-0812">Transmembrane</keyword>
<comment type="caution">
    <text evidence="4">The sequence shown here is derived from an EMBL/GenBank/DDBJ whole genome shotgun (WGS) entry which is preliminary data.</text>
</comment>
<evidence type="ECO:0000313" key="5">
    <source>
        <dbReference type="Proteomes" id="UP000028643"/>
    </source>
</evidence>
<keyword evidence="4" id="KW-0648">Protein biosynthesis</keyword>
<protein>
    <submittedName>
        <fullName evidence="4">Translation initiation factor 2</fullName>
    </submittedName>
</protein>
<keyword evidence="2" id="KW-0472">Membrane</keyword>
<dbReference type="AlphaFoldDB" id="A0A085V6J4"/>
<dbReference type="RefSeq" id="WP_047575496.1">
    <property type="nucleotide sequence ID" value="NZ_JPQT01000106.1"/>
</dbReference>
<feature type="chain" id="PRO_5001798449" evidence="3">
    <location>
        <begin position="23"/>
        <end position="137"/>
    </location>
</feature>
<sequence>MRSGSRCLLVMVLAMGATFAQAEETSGVATHVQPEPAAQSQVNDLQLRLRDSERQREELIKQLQNTSSERESAQLSRLRQENQKLKLQLKESQSVEPQRYLTEQQQWFVAGGGVAMIALLCGIFASGWRRQRRQWLN</sequence>
<gene>
    <name evidence="4" type="ORF">IV02_13680</name>
</gene>